<organism evidence="2 3">
    <name type="scientific">Periconia macrospinosa</name>
    <dbReference type="NCBI Taxonomy" id="97972"/>
    <lineage>
        <taxon>Eukaryota</taxon>
        <taxon>Fungi</taxon>
        <taxon>Dikarya</taxon>
        <taxon>Ascomycota</taxon>
        <taxon>Pezizomycotina</taxon>
        <taxon>Dothideomycetes</taxon>
        <taxon>Pleosporomycetidae</taxon>
        <taxon>Pleosporales</taxon>
        <taxon>Massarineae</taxon>
        <taxon>Periconiaceae</taxon>
        <taxon>Periconia</taxon>
    </lineage>
</organism>
<dbReference type="EMBL" id="KZ805374">
    <property type="protein sequence ID" value="PVI00395.1"/>
    <property type="molecule type" value="Genomic_DNA"/>
</dbReference>
<keyword evidence="1" id="KW-0472">Membrane</keyword>
<dbReference type="Proteomes" id="UP000244855">
    <property type="component" value="Unassembled WGS sequence"/>
</dbReference>
<name>A0A2V1DT54_9PLEO</name>
<evidence type="ECO:0000256" key="1">
    <source>
        <dbReference type="SAM" id="Phobius"/>
    </source>
</evidence>
<feature type="transmembrane region" description="Helical" evidence="1">
    <location>
        <begin position="31"/>
        <end position="51"/>
    </location>
</feature>
<dbReference type="AlphaFoldDB" id="A0A2V1DT54"/>
<reference evidence="2 3" key="1">
    <citation type="journal article" date="2018" name="Sci. Rep.">
        <title>Comparative genomics provides insights into the lifestyle and reveals functional heterogeneity of dark septate endophytic fungi.</title>
        <authorList>
            <person name="Knapp D.G."/>
            <person name="Nemeth J.B."/>
            <person name="Barry K."/>
            <person name="Hainaut M."/>
            <person name="Henrissat B."/>
            <person name="Johnson J."/>
            <person name="Kuo A."/>
            <person name="Lim J.H.P."/>
            <person name="Lipzen A."/>
            <person name="Nolan M."/>
            <person name="Ohm R.A."/>
            <person name="Tamas L."/>
            <person name="Grigoriev I.V."/>
            <person name="Spatafora J.W."/>
            <person name="Nagy L.G."/>
            <person name="Kovacs G.M."/>
        </authorList>
    </citation>
    <scope>NUCLEOTIDE SEQUENCE [LARGE SCALE GENOMIC DNA]</scope>
    <source>
        <strain evidence="2 3">DSE2036</strain>
    </source>
</reference>
<evidence type="ECO:0000313" key="3">
    <source>
        <dbReference type="Proteomes" id="UP000244855"/>
    </source>
</evidence>
<evidence type="ECO:0000313" key="2">
    <source>
        <dbReference type="EMBL" id="PVI00395.1"/>
    </source>
</evidence>
<gene>
    <name evidence="2" type="ORF">DM02DRAFT_655483</name>
</gene>
<keyword evidence="3" id="KW-1185">Reference proteome</keyword>
<proteinExistence type="predicted"/>
<protein>
    <submittedName>
        <fullName evidence="2">Uncharacterized protein</fullName>
    </submittedName>
</protein>
<accession>A0A2V1DT54</accession>
<sequence>MLPTTNLTTPVETFLSYRLLLPVEDFDLDDFARFGLNIPWILAVAAAVGMCRMPRRFVSVVISARGDLSIQTFGKGDLPLSHRGIQLFLTGLDAAVAILDLLKSHIRFGAFKRHSVMQETANLVPGFMQTGKNFRRRGR</sequence>
<keyword evidence="1" id="KW-1133">Transmembrane helix</keyword>
<keyword evidence="1" id="KW-0812">Transmembrane</keyword>